<name>A0A8J8T405_HALGN</name>
<keyword evidence="3" id="KW-1185">Reference proteome</keyword>
<feature type="compositionally biased region" description="Polar residues" evidence="1">
    <location>
        <begin position="8"/>
        <end position="23"/>
    </location>
</feature>
<dbReference type="AlphaFoldDB" id="A0A8J8T405"/>
<reference evidence="2" key="1">
    <citation type="submission" date="2019-06" db="EMBL/GenBank/DDBJ databases">
        <authorList>
            <person name="Zheng W."/>
        </authorList>
    </citation>
    <scope>NUCLEOTIDE SEQUENCE</scope>
    <source>
        <strain evidence="2">QDHG01</strain>
    </source>
</reference>
<protein>
    <submittedName>
        <fullName evidence="2">Uncharacterized protein</fullName>
    </submittedName>
</protein>
<comment type="caution">
    <text evidence="2">The sequence shown here is derived from an EMBL/GenBank/DDBJ whole genome shotgun (WGS) entry which is preliminary data.</text>
</comment>
<proteinExistence type="predicted"/>
<evidence type="ECO:0000313" key="2">
    <source>
        <dbReference type="EMBL" id="TNV81394.1"/>
    </source>
</evidence>
<gene>
    <name evidence="2" type="ORF">FGO68_gene3396</name>
</gene>
<dbReference type="EMBL" id="RRYP01006199">
    <property type="protein sequence ID" value="TNV81394.1"/>
    <property type="molecule type" value="Genomic_DNA"/>
</dbReference>
<feature type="region of interest" description="Disordered" evidence="1">
    <location>
        <begin position="1"/>
        <end position="28"/>
    </location>
</feature>
<accession>A0A8J8T405</accession>
<evidence type="ECO:0000256" key="1">
    <source>
        <dbReference type="SAM" id="MobiDB-lite"/>
    </source>
</evidence>
<feature type="region of interest" description="Disordered" evidence="1">
    <location>
        <begin position="134"/>
        <end position="159"/>
    </location>
</feature>
<sequence length="292" mass="33013">MSEKLVTPFTTEANQYNSDNKAQQVPGLGTDHFLGQPLQQQIHIHQPTIYIQNFQQNAQPIYGEHQQNNPYVIQSHGTGPNIVSSPNYTKDQKPRFLFGMRGPLDPIHEPPFLQGFNQSLSTLGNSFHTYQSNFDSTPLPHQPNFIKKNLTPKKRKRNGGCSLHQQIIPQQHEYSTSNTFLDQHLMTGILNTDQLLSQHQGQLFAPELNLGETLFNQGHNLGGIFPGISDKVETPLVLSQIEQIKRQDEIGTNIVSLKDVGQERLIDDEQGTLVMNTNKKRRKRIGSFDSID</sequence>
<evidence type="ECO:0000313" key="3">
    <source>
        <dbReference type="Proteomes" id="UP000785679"/>
    </source>
</evidence>
<organism evidence="2 3">
    <name type="scientific">Halteria grandinella</name>
    <dbReference type="NCBI Taxonomy" id="5974"/>
    <lineage>
        <taxon>Eukaryota</taxon>
        <taxon>Sar</taxon>
        <taxon>Alveolata</taxon>
        <taxon>Ciliophora</taxon>
        <taxon>Intramacronucleata</taxon>
        <taxon>Spirotrichea</taxon>
        <taxon>Stichotrichia</taxon>
        <taxon>Sporadotrichida</taxon>
        <taxon>Halteriidae</taxon>
        <taxon>Halteria</taxon>
    </lineage>
</organism>
<dbReference type="Proteomes" id="UP000785679">
    <property type="component" value="Unassembled WGS sequence"/>
</dbReference>